<keyword evidence="1" id="KW-1133">Transmembrane helix</keyword>
<name>A0AAD7ABZ8_9AGAR</name>
<evidence type="ECO:0000313" key="2">
    <source>
        <dbReference type="EMBL" id="KAJ7354482.1"/>
    </source>
</evidence>
<evidence type="ECO:0000256" key="1">
    <source>
        <dbReference type="SAM" id="Phobius"/>
    </source>
</evidence>
<comment type="caution">
    <text evidence="2">The sequence shown here is derived from an EMBL/GenBank/DDBJ whole genome shotgun (WGS) entry which is preliminary data.</text>
</comment>
<feature type="transmembrane region" description="Helical" evidence="1">
    <location>
        <begin position="51"/>
        <end position="74"/>
    </location>
</feature>
<organism evidence="2 3">
    <name type="scientific">Mycena albidolilacea</name>
    <dbReference type="NCBI Taxonomy" id="1033008"/>
    <lineage>
        <taxon>Eukaryota</taxon>
        <taxon>Fungi</taxon>
        <taxon>Dikarya</taxon>
        <taxon>Basidiomycota</taxon>
        <taxon>Agaricomycotina</taxon>
        <taxon>Agaricomycetes</taxon>
        <taxon>Agaricomycetidae</taxon>
        <taxon>Agaricales</taxon>
        <taxon>Marasmiineae</taxon>
        <taxon>Mycenaceae</taxon>
        <taxon>Mycena</taxon>
    </lineage>
</organism>
<reference evidence="2" key="1">
    <citation type="submission" date="2023-03" db="EMBL/GenBank/DDBJ databases">
        <title>Massive genome expansion in bonnet fungi (Mycena s.s.) driven by repeated elements and novel gene families across ecological guilds.</title>
        <authorList>
            <consortium name="Lawrence Berkeley National Laboratory"/>
            <person name="Harder C.B."/>
            <person name="Miyauchi S."/>
            <person name="Viragh M."/>
            <person name="Kuo A."/>
            <person name="Thoen E."/>
            <person name="Andreopoulos B."/>
            <person name="Lu D."/>
            <person name="Skrede I."/>
            <person name="Drula E."/>
            <person name="Henrissat B."/>
            <person name="Morin E."/>
            <person name="Kohler A."/>
            <person name="Barry K."/>
            <person name="LaButti K."/>
            <person name="Morin E."/>
            <person name="Salamov A."/>
            <person name="Lipzen A."/>
            <person name="Mereny Z."/>
            <person name="Hegedus B."/>
            <person name="Baldrian P."/>
            <person name="Stursova M."/>
            <person name="Weitz H."/>
            <person name="Taylor A."/>
            <person name="Grigoriev I.V."/>
            <person name="Nagy L.G."/>
            <person name="Martin F."/>
            <person name="Kauserud H."/>
        </authorList>
    </citation>
    <scope>NUCLEOTIDE SEQUENCE</scope>
    <source>
        <strain evidence="2">CBHHK002</strain>
    </source>
</reference>
<keyword evidence="1" id="KW-0472">Membrane</keyword>
<evidence type="ECO:0000313" key="3">
    <source>
        <dbReference type="Proteomes" id="UP001218218"/>
    </source>
</evidence>
<proteinExistence type="predicted"/>
<dbReference type="EMBL" id="JARIHO010000010">
    <property type="protein sequence ID" value="KAJ7354482.1"/>
    <property type="molecule type" value="Genomic_DNA"/>
</dbReference>
<gene>
    <name evidence="2" type="ORF">DFH08DRAFT_854964</name>
</gene>
<keyword evidence="1" id="KW-0812">Transmembrane</keyword>
<keyword evidence="3" id="KW-1185">Reference proteome</keyword>
<accession>A0AAD7ABZ8</accession>
<sequence>MKRLPLKWFNTRANFSILKVLGGLSLFSRLCLLSAKTLLNFGLVSMSYLELFILGRCISLLGWTWTTHSIAIFWPF</sequence>
<dbReference type="Proteomes" id="UP001218218">
    <property type="component" value="Unassembled WGS sequence"/>
</dbReference>
<protein>
    <submittedName>
        <fullName evidence="2">Uncharacterized protein</fullName>
    </submittedName>
</protein>
<dbReference type="AlphaFoldDB" id="A0AAD7ABZ8"/>